<name>A0ABQ9NS20_9PEZI</name>
<keyword evidence="3" id="KW-1185">Reference proteome</keyword>
<protein>
    <submittedName>
        <fullName evidence="2">Uncharacterized protein</fullName>
    </submittedName>
</protein>
<keyword evidence="1" id="KW-0732">Signal</keyword>
<gene>
    <name evidence="2" type="ORF">H2201_004673</name>
</gene>
<dbReference type="Proteomes" id="UP001172684">
    <property type="component" value="Unassembled WGS sequence"/>
</dbReference>
<comment type="caution">
    <text evidence="2">The sequence shown here is derived from an EMBL/GenBank/DDBJ whole genome shotgun (WGS) entry which is preliminary data.</text>
</comment>
<sequence>MLARLIILSLLSFLILPFASAMPFFGFSWGGHDDDDNTSAYPTIKPDYTYAFPTYATPTAGPTGTGTGAPYPTGTDFKGWFARRGNVERGYYPKPTWGVYPTGTAGTATGYPWPTATRWSKPKYHKYEH</sequence>
<reference evidence="2" key="1">
    <citation type="submission" date="2022-10" db="EMBL/GenBank/DDBJ databases">
        <title>Culturing micro-colonial fungi from biological soil crusts in the Mojave desert and describing Neophaeococcomyces mojavensis, and introducing the new genera and species Taxawa tesnikishii.</title>
        <authorList>
            <person name="Kurbessoian T."/>
            <person name="Stajich J.E."/>
        </authorList>
    </citation>
    <scope>NUCLEOTIDE SEQUENCE</scope>
    <source>
        <strain evidence="2">TK_1</strain>
    </source>
</reference>
<dbReference type="EMBL" id="JAPDRL010000031">
    <property type="protein sequence ID" value="KAJ9665199.1"/>
    <property type="molecule type" value="Genomic_DNA"/>
</dbReference>
<feature type="chain" id="PRO_5046222356" evidence="1">
    <location>
        <begin position="22"/>
        <end position="129"/>
    </location>
</feature>
<feature type="signal peptide" evidence="1">
    <location>
        <begin position="1"/>
        <end position="21"/>
    </location>
</feature>
<proteinExistence type="predicted"/>
<evidence type="ECO:0000313" key="2">
    <source>
        <dbReference type="EMBL" id="KAJ9665199.1"/>
    </source>
</evidence>
<organism evidence="2 3">
    <name type="scientific">Coniosporium apollinis</name>
    <dbReference type="NCBI Taxonomy" id="61459"/>
    <lineage>
        <taxon>Eukaryota</taxon>
        <taxon>Fungi</taxon>
        <taxon>Dikarya</taxon>
        <taxon>Ascomycota</taxon>
        <taxon>Pezizomycotina</taxon>
        <taxon>Dothideomycetes</taxon>
        <taxon>Dothideomycetes incertae sedis</taxon>
        <taxon>Coniosporium</taxon>
    </lineage>
</organism>
<evidence type="ECO:0000313" key="3">
    <source>
        <dbReference type="Proteomes" id="UP001172684"/>
    </source>
</evidence>
<accession>A0ABQ9NS20</accession>
<evidence type="ECO:0000256" key="1">
    <source>
        <dbReference type="SAM" id="SignalP"/>
    </source>
</evidence>